<organism evidence="1 2">
    <name type="scientific">Sphingobacterium spiritivorum ATCC 33300</name>
    <dbReference type="NCBI Taxonomy" id="525372"/>
    <lineage>
        <taxon>Bacteria</taxon>
        <taxon>Pseudomonadati</taxon>
        <taxon>Bacteroidota</taxon>
        <taxon>Sphingobacteriia</taxon>
        <taxon>Sphingobacteriales</taxon>
        <taxon>Sphingobacteriaceae</taxon>
        <taxon>Sphingobacterium</taxon>
    </lineage>
</organism>
<gene>
    <name evidence="1" type="ORF">HMPREF0765_1388</name>
</gene>
<name>C2FVN2_SPHSI</name>
<dbReference type="Proteomes" id="UP000006241">
    <property type="component" value="Unassembled WGS sequence"/>
</dbReference>
<dbReference type="EMBL" id="ACHB01000033">
    <property type="protein sequence ID" value="EEI93090.1"/>
    <property type="molecule type" value="Genomic_DNA"/>
</dbReference>
<dbReference type="HOGENOM" id="CLU_882514_0_0_10"/>
<evidence type="ECO:0000313" key="2">
    <source>
        <dbReference type="Proteomes" id="UP000006241"/>
    </source>
</evidence>
<dbReference type="RefSeq" id="WP_003007238.1">
    <property type="nucleotide sequence ID" value="NZ_GG668631.1"/>
</dbReference>
<dbReference type="AlphaFoldDB" id="C2FVN2"/>
<sequence>MEKLAQNAIRRFTLLGLFLIICNSYLSGQAKYFIIEPKKENQNYDLHTYKVSTKTLYGIDNSVELYNIVYINNIYDKYEDPEKNLILFSVLPNLEGSSDNWKEISLDSIQSKLLSIGKLKNLFQRNTMSIFSEKYGEKTKYFNEYKIVIRKDGKYFTPYNCLLQFYAIRNRPEIFSNVYGTINTKLNPVTVSDFELIFESTYTKTDFPIYTLPNETYVATLDRLRDRREYLSKKWELKDGNSAFQFWTYTDWHEPDFYYEYERGIDRFIYVPDRGIVGGSFDFYFYYHRQKLGMTTLDFKNNIREEKVMLAEQYQ</sequence>
<reference evidence="1 2" key="1">
    <citation type="submission" date="2009-01" db="EMBL/GenBank/DDBJ databases">
        <authorList>
            <person name="Qin X."/>
            <person name="Bachman B."/>
            <person name="Battles P."/>
            <person name="Bell A."/>
            <person name="Bess C."/>
            <person name="Bickham C."/>
            <person name="Chaboub L."/>
            <person name="Chen D."/>
            <person name="Coyle M."/>
            <person name="Deiros D.R."/>
            <person name="Dinh H."/>
            <person name="Forbes L."/>
            <person name="Fowler G."/>
            <person name="Francisco L."/>
            <person name="Fu Q."/>
            <person name="Gubbala S."/>
            <person name="Hale W."/>
            <person name="Han Y."/>
            <person name="Hemphill L."/>
            <person name="Highlander S.K."/>
            <person name="Hirani K."/>
            <person name="Hogues M."/>
            <person name="Jackson L."/>
            <person name="Jakkamsetti A."/>
            <person name="Javaid M."/>
            <person name="Jiang H."/>
            <person name="Korchina V."/>
            <person name="Kovar C."/>
            <person name="Lara F."/>
            <person name="Lee S."/>
            <person name="Mata R."/>
            <person name="Mathew T."/>
            <person name="Moen C."/>
            <person name="Morales K."/>
            <person name="Munidasa M."/>
            <person name="Nazareth L."/>
            <person name="Ngo R."/>
            <person name="Nguyen L."/>
            <person name="Okwuonu G."/>
            <person name="Ongeri F."/>
            <person name="Patil S."/>
            <person name="Petrosino J."/>
            <person name="Pham C."/>
            <person name="Pham P."/>
            <person name="Pu L.-L."/>
            <person name="Puazo M."/>
            <person name="Raj R."/>
            <person name="Reid J."/>
            <person name="Rouhana J."/>
            <person name="Saada N."/>
            <person name="Shang Y."/>
            <person name="Simmons D."/>
            <person name="Thornton R."/>
            <person name="Warren J."/>
            <person name="Weissenberger G."/>
            <person name="Zhang J."/>
            <person name="Zhang L."/>
            <person name="Zhou C."/>
            <person name="Zhu D."/>
            <person name="Muzny D."/>
            <person name="Worley K."/>
            <person name="Gibbs R."/>
        </authorList>
    </citation>
    <scope>NUCLEOTIDE SEQUENCE [LARGE SCALE GENOMIC DNA]</scope>
    <source>
        <strain evidence="1 2">ATCC 33300</strain>
    </source>
</reference>
<protein>
    <submittedName>
        <fullName evidence="1">Uncharacterized protein</fullName>
    </submittedName>
</protein>
<evidence type="ECO:0000313" key="1">
    <source>
        <dbReference type="EMBL" id="EEI93090.1"/>
    </source>
</evidence>
<comment type="caution">
    <text evidence="1">The sequence shown here is derived from an EMBL/GenBank/DDBJ whole genome shotgun (WGS) entry which is preliminary data.</text>
</comment>
<accession>C2FVN2</accession>
<proteinExistence type="predicted"/>